<keyword evidence="1" id="KW-0378">Hydrolase</keyword>
<dbReference type="InterPro" id="IPR015797">
    <property type="entry name" value="NUDIX_hydrolase-like_dom_sf"/>
</dbReference>
<dbReference type="KEGG" id="pbk:Back11_17640"/>
<dbReference type="InterPro" id="IPR020084">
    <property type="entry name" value="NUDIX_hydrolase_CS"/>
</dbReference>
<dbReference type="Proteomes" id="UP000275368">
    <property type="component" value="Chromosome"/>
</dbReference>
<evidence type="ECO:0000313" key="4">
    <source>
        <dbReference type="EMBL" id="BBH20445.1"/>
    </source>
</evidence>
<dbReference type="EMBL" id="AP019308">
    <property type="protein sequence ID" value="BBH20445.1"/>
    <property type="molecule type" value="Genomic_DNA"/>
</dbReference>
<name>A0A3G9IWC0_9BACL</name>
<keyword evidence="5" id="KW-1185">Reference proteome</keyword>
<dbReference type="KEGG" id="pbk:Back11_17900"/>
<dbReference type="GO" id="GO:0016787">
    <property type="term" value="F:hydrolase activity"/>
    <property type="evidence" value="ECO:0007669"/>
    <property type="project" value="UniProtKB-KW"/>
</dbReference>
<gene>
    <name evidence="3" type="ORF">Back11_17640</name>
    <name evidence="4" type="ORF">Back11_17900</name>
</gene>
<evidence type="ECO:0000256" key="1">
    <source>
        <dbReference type="ARBA" id="ARBA00022801"/>
    </source>
</evidence>
<reference evidence="4 5" key="1">
    <citation type="submission" date="2018-11" db="EMBL/GenBank/DDBJ databases">
        <title>Complete genome sequence of Paenibacillus baekrokdamisoli strain KCTC 33723.</title>
        <authorList>
            <person name="Kang S.W."/>
            <person name="Lee K.C."/>
            <person name="Kim K.K."/>
            <person name="Kim J.S."/>
            <person name="Kim D.S."/>
            <person name="Ko S.H."/>
            <person name="Yang S.H."/>
            <person name="Lee J.S."/>
        </authorList>
    </citation>
    <scope>NUCLEOTIDE SEQUENCE [LARGE SCALE GENOMIC DNA]</scope>
    <source>
        <strain evidence="4 5">KCTC 33723</strain>
    </source>
</reference>
<dbReference type="RefSeq" id="WP_125655445.1">
    <property type="nucleotide sequence ID" value="NZ_AP019308.1"/>
</dbReference>
<evidence type="ECO:0000259" key="2">
    <source>
        <dbReference type="Pfam" id="PF00293"/>
    </source>
</evidence>
<accession>A0A3G9IWC0</accession>
<evidence type="ECO:0000313" key="5">
    <source>
        <dbReference type="Proteomes" id="UP000275368"/>
    </source>
</evidence>
<dbReference type="OrthoDB" id="2890244at2"/>
<evidence type="ECO:0000313" key="3">
    <source>
        <dbReference type="EMBL" id="BBH20419.1"/>
    </source>
</evidence>
<dbReference type="Pfam" id="PF00293">
    <property type="entry name" value="NUDIX"/>
    <property type="match status" value="1"/>
</dbReference>
<dbReference type="CDD" id="cd02883">
    <property type="entry name" value="NUDIX_Hydrolase"/>
    <property type="match status" value="1"/>
</dbReference>
<dbReference type="SUPFAM" id="SSF55811">
    <property type="entry name" value="Nudix"/>
    <property type="match status" value="1"/>
</dbReference>
<dbReference type="InterPro" id="IPR000086">
    <property type="entry name" value="NUDIX_hydrolase_dom"/>
</dbReference>
<dbReference type="PROSITE" id="PS00893">
    <property type="entry name" value="NUDIX_BOX"/>
    <property type="match status" value="1"/>
</dbReference>
<sequence>MLKFITEIPTDFPIGGVHCVPILGNGNLVMVWDREEKVLTTIGGRLEENESLDEGLNREVMEEAGIELTENRTPFACWFWKESNGYTVYYLTEVKKILEMPKGFEKTGYVITNFETAIDMIKNIEGREERINIIRRAGILSGNLTEESNSR</sequence>
<protein>
    <recommendedName>
        <fullName evidence="2">Nudix hydrolase domain-containing protein</fullName>
    </recommendedName>
</protein>
<feature type="domain" description="Nudix hydrolase" evidence="2">
    <location>
        <begin position="16"/>
        <end position="109"/>
    </location>
</feature>
<organism evidence="4 5">
    <name type="scientific">Paenibacillus baekrokdamisoli</name>
    <dbReference type="NCBI Taxonomy" id="1712516"/>
    <lineage>
        <taxon>Bacteria</taxon>
        <taxon>Bacillati</taxon>
        <taxon>Bacillota</taxon>
        <taxon>Bacilli</taxon>
        <taxon>Bacillales</taxon>
        <taxon>Paenibacillaceae</taxon>
        <taxon>Paenibacillus</taxon>
    </lineage>
</organism>
<dbReference type="AlphaFoldDB" id="A0A3G9IWC0"/>
<proteinExistence type="predicted"/>
<dbReference type="EMBL" id="AP019308">
    <property type="protein sequence ID" value="BBH20419.1"/>
    <property type="molecule type" value="Genomic_DNA"/>
</dbReference>
<dbReference type="Gene3D" id="3.90.79.10">
    <property type="entry name" value="Nucleoside Triphosphate Pyrophosphohydrolase"/>
    <property type="match status" value="1"/>
</dbReference>